<organism evidence="2">
    <name type="scientific">Menopon gallinae</name>
    <name type="common">poultry shaft louse</name>
    <dbReference type="NCBI Taxonomy" id="328185"/>
    <lineage>
        <taxon>Eukaryota</taxon>
        <taxon>Metazoa</taxon>
        <taxon>Ecdysozoa</taxon>
        <taxon>Arthropoda</taxon>
        <taxon>Hexapoda</taxon>
        <taxon>Insecta</taxon>
        <taxon>Pterygota</taxon>
        <taxon>Neoptera</taxon>
        <taxon>Paraneoptera</taxon>
        <taxon>Psocodea</taxon>
        <taxon>Troctomorpha</taxon>
        <taxon>Phthiraptera</taxon>
        <taxon>Amblycera</taxon>
        <taxon>Menoponidae</taxon>
        <taxon>Menopon</taxon>
    </lineage>
</organism>
<name>A0AAW2HMA2_9NEOP</name>
<feature type="compositionally biased region" description="Basic and acidic residues" evidence="1">
    <location>
        <begin position="144"/>
        <end position="157"/>
    </location>
</feature>
<evidence type="ECO:0000313" key="2">
    <source>
        <dbReference type="EMBL" id="KAL0270786.1"/>
    </source>
</evidence>
<protein>
    <submittedName>
        <fullName evidence="2">Uncharacterized protein</fullName>
    </submittedName>
</protein>
<reference evidence="2" key="1">
    <citation type="journal article" date="2024" name="Gigascience">
        <title>Chromosome-level genome of the poultry shaft louse Menopon gallinae provides insight into the host-switching and adaptive evolution of parasitic lice.</title>
        <authorList>
            <person name="Xu Y."/>
            <person name="Ma L."/>
            <person name="Liu S."/>
            <person name="Liang Y."/>
            <person name="Liu Q."/>
            <person name="He Z."/>
            <person name="Tian L."/>
            <person name="Duan Y."/>
            <person name="Cai W."/>
            <person name="Li H."/>
            <person name="Song F."/>
        </authorList>
    </citation>
    <scope>NUCLEOTIDE SEQUENCE</scope>
    <source>
        <strain evidence="2">Cailab_2023a</strain>
    </source>
</reference>
<dbReference type="AlphaFoldDB" id="A0AAW2HMA2"/>
<evidence type="ECO:0000256" key="1">
    <source>
        <dbReference type="SAM" id="MobiDB-lite"/>
    </source>
</evidence>
<accession>A0AAW2HMA2</accession>
<feature type="region of interest" description="Disordered" evidence="1">
    <location>
        <begin position="136"/>
        <end position="157"/>
    </location>
</feature>
<dbReference type="EMBL" id="JARGDH010000004">
    <property type="protein sequence ID" value="KAL0270786.1"/>
    <property type="molecule type" value="Genomic_DNA"/>
</dbReference>
<sequence length="157" mass="18283">MSNQKAKPEVPVLTFRDTKSSTDKVKEDGVMKELFRKEEETRQKWEDQWGFMKNPKKYWVDEANKRGLPAHIFSGRNDRRVPILQSWGEMKTENITIHASPSISQRTSAMVGWRSSIKENDYNTLVGPLYVSPRMTMNPPLSEDEPHPEKQKFIFLG</sequence>
<dbReference type="Pfam" id="PF14945">
    <property type="entry name" value="LLC1"/>
    <property type="match status" value="1"/>
</dbReference>
<proteinExistence type="predicted"/>
<gene>
    <name evidence="2" type="ORF">PYX00_008080</name>
</gene>
<dbReference type="InterPro" id="IPR020339">
    <property type="entry name" value="C20orf85-like"/>
</dbReference>
<comment type="caution">
    <text evidence="2">The sequence shown here is derived from an EMBL/GenBank/DDBJ whole genome shotgun (WGS) entry which is preliminary data.</text>
</comment>